<evidence type="ECO:0000313" key="2">
    <source>
        <dbReference type="EMBL" id="SDN67944.1"/>
    </source>
</evidence>
<dbReference type="InterPro" id="IPR018728">
    <property type="entry name" value="DUF2268"/>
</dbReference>
<feature type="domain" description="DUF2268" evidence="1">
    <location>
        <begin position="80"/>
        <end position="272"/>
    </location>
</feature>
<sequence length="277" mass="32752">MPVINTYDWLKNFSNQCEQNRSKNPYLIQLETLCKPIKDHFSSYDIEELHYILLQNGLFEPNEWRHIKKTSRLIQEKNQWKLVQKEFKNLKSKWNGPDIPIFILPVKRAHHKVQRTTLKKGGLAFKEALFLFLSPNLTNHEVKSVLAHEYSHVFRLNHFKLNEAKLTLKDMLVLEGLGEYVVKELYGEEYLAPWINLYSYEQMSDLWDREYSNNLNLLNKEKQHLLLFGIGNHRLPKWIGYNIGYAIVESYQRNQGIKSSKQLLKTSADEIINGSNF</sequence>
<gene>
    <name evidence="2" type="ORF">SAMN05216498_2818</name>
</gene>
<accession>A0A1H0DCV2</accession>
<evidence type="ECO:0000259" key="1">
    <source>
        <dbReference type="Pfam" id="PF10026"/>
    </source>
</evidence>
<evidence type="ECO:0000313" key="3">
    <source>
        <dbReference type="Proteomes" id="UP000199334"/>
    </source>
</evidence>
<dbReference type="STRING" id="237069.SAMN05216498_2818"/>
<reference evidence="2 3" key="1">
    <citation type="submission" date="2016-10" db="EMBL/GenBank/DDBJ databases">
        <authorList>
            <person name="de Groot N.N."/>
        </authorList>
    </citation>
    <scope>NUCLEOTIDE SEQUENCE [LARGE SCALE GENOMIC DNA]</scope>
    <source>
        <strain evidence="2 3">CGMCC 1.3442</strain>
    </source>
</reference>
<name>A0A1H0DCV2_9BACI</name>
<protein>
    <submittedName>
        <fullName evidence="2">Uncharacterized protein YjaZ</fullName>
    </submittedName>
</protein>
<keyword evidence="3" id="KW-1185">Reference proteome</keyword>
<dbReference type="EMBL" id="FNIG01000007">
    <property type="protein sequence ID" value="SDN67944.1"/>
    <property type="molecule type" value="Genomic_DNA"/>
</dbReference>
<organism evidence="2 3">
    <name type="scientific">Tenuibacillus multivorans</name>
    <dbReference type="NCBI Taxonomy" id="237069"/>
    <lineage>
        <taxon>Bacteria</taxon>
        <taxon>Bacillati</taxon>
        <taxon>Bacillota</taxon>
        <taxon>Bacilli</taxon>
        <taxon>Bacillales</taxon>
        <taxon>Bacillaceae</taxon>
        <taxon>Tenuibacillus</taxon>
    </lineage>
</organism>
<dbReference type="Pfam" id="PF10026">
    <property type="entry name" value="DUF2268"/>
    <property type="match status" value="1"/>
</dbReference>
<proteinExistence type="predicted"/>
<dbReference type="Proteomes" id="UP000199334">
    <property type="component" value="Unassembled WGS sequence"/>
</dbReference>
<dbReference type="RefSeq" id="WP_176753053.1">
    <property type="nucleotide sequence ID" value="NZ_BJVZ01000004.1"/>
</dbReference>
<dbReference type="AlphaFoldDB" id="A0A1H0DCV2"/>